<accession>A0ACB8E7G2</accession>
<proteinExistence type="predicted"/>
<dbReference type="Proteomes" id="UP000827872">
    <property type="component" value="Linkage Group LG10"/>
</dbReference>
<reference evidence="1" key="1">
    <citation type="submission" date="2021-08" db="EMBL/GenBank/DDBJ databases">
        <title>The first chromosome-level gecko genome reveals the dynamic sex chromosomes of Neotropical dwarf geckos (Sphaerodactylidae: Sphaerodactylus).</title>
        <authorList>
            <person name="Pinto B.J."/>
            <person name="Keating S.E."/>
            <person name="Gamble T."/>
        </authorList>
    </citation>
    <scope>NUCLEOTIDE SEQUENCE</scope>
    <source>
        <strain evidence="1">TG3544</strain>
    </source>
</reference>
<name>A0ACB8E7G2_9SAUR</name>
<sequence>MHHLGLKSSNNPQHEDLLSYQNIEDQGTWIKRTFFSNTRASGFNFFPLGKEYHSNLEGGGVNVTKCNLSFKKQIFLCEGDGYFGSREIEICTDKCLWSGNYGG</sequence>
<protein>
    <submittedName>
        <fullName evidence="1">Uncharacterized protein</fullName>
    </submittedName>
</protein>
<comment type="caution">
    <text evidence="1">The sequence shown here is derived from an EMBL/GenBank/DDBJ whole genome shotgun (WGS) entry which is preliminary data.</text>
</comment>
<evidence type="ECO:0000313" key="1">
    <source>
        <dbReference type="EMBL" id="KAH7988429.1"/>
    </source>
</evidence>
<dbReference type="EMBL" id="CM037623">
    <property type="protein sequence ID" value="KAH7988429.1"/>
    <property type="molecule type" value="Genomic_DNA"/>
</dbReference>
<organism evidence="1 2">
    <name type="scientific">Sphaerodactylus townsendi</name>
    <dbReference type="NCBI Taxonomy" id="933632"/>
    <lineage>
        <taxon>Eukaryota</taxon>
        <taxon>Metazoa</taxon>
        <taxon>Chordata</taxon>
        <taxon>Craniata</taxon>
        <taxon>Vertebrata</taxon>
        <taxon>Euteleostomi</taxon>
        <taxon>Lepidosauria</taxon>
        <taxon>Squamata</taxon>
        <taxon>Bifurcata</taxon>
        <taxon>Gekkota</taxon>
        <taxon>Sphaerodactylidae</taxon>
        <taxon>Sphaerodactylus</taxon>
    </lineage>
</organism>
<gene>
    <name evidence="1" type="ORF">K3G42_016594</name>
</gene>
<keyword evidence="2" id="KW-1185">Reference proteome</keyword>
<evidence type="ECO:0000313" key="2">
    <source>
        <dbReference type="Proteomes" id="UP000827872"/>
    </source>
</evidence>